<dbReference type="Gene3D" id="1.10.10.10">
    <property type="entry name" value="Winged helix-like DNA-binding domain superfamily/Winged helix DNA-binding domain"/>
    <property type="match status" value="1"/>
</dbReference>
<dbReference type="SUPFAM" id="SSF46785">
    <property type="entry name" value="Winged helix' DNA-binding domain"/>
    <property type="match status" value="1"/>
</dbReference>
<dbReference type="SMART" id="SM00345">
    <property type="entry name" value="HTH_GNTR"/>
    <property type="match status" value="1"/>
</dbReference>
<dbReference type="InterPro" id="IPR008920">
    <property type="entry name" value="TF_FadR/GntR_C"/>
</dbReference>
<dbReference type="InterPro" id="IPR036388">
    <property type="entry name" value="WH-like_DNA-bd_sf"/>
</dbReference>
<evidence type="ECO:0000256" key="1">
    <source>
        <dbReference type="ARBA" id="ARBA00023015"/>
    </source>
</evidence>
<dbReference type="Proteomes" id="UP001149140">
    <property type="component" value="Unassembled WGS sequence"/>
</dbReference>
<keyword evidence="3" id="KW-0804">Transcription</keyword>
<dbReference type="SUPFAM" id="SSF48008">
    <property type="entry name" value="GntR ligand-binding domain-like"/>
    <property type="match status" value="1"/>
</dbReference>
<dbReference type="Pfam" id="PF00392">
    <property type="entry name" value="GntR"/>
    <property type="match status" value="1"/>
</dbReference>
<reference evidence="5" key="1">
    <citation type="submission" date="2022-10" db="EMBL/GenBank/DDBJ databases">
        <title>The WGS of Solirubrobacter ginsenosidimutans DSM 21036.</title>
        <authorList>
            <person name="Jiang Z."/>
        </authorList>
    </citation>
    <scope>NUCLEOTIDE SEQUENCE</scope>
    <source>
        <strain evidence="5">DSM 21036</strain>
    </source>
</reference>
<dbReference type="InterPro" id="IPR036390">
    <property type="entry name" value="WH_DNA-bd_sf"/>
</dbReference>
<keyword evidence="2" id="KW-0238">DNA-binding</keyword>
<keyword evidence="6" id="KW-1185">Reference proteome</keyword>
<dbReference type="GO" id="GO:0003700">
    <property type="term" value="F:DNA-binding transcription factor activity"/>
    <property type="evidence" value="ECO:0007669"/>
    <property type="project" value="InterPro"/>
</dbReference>
<dbReference type="PANTHER" id="PTHR43537:SF24">
    <property type="entry name" value="GLUCONATE OPERON TRANSCRIPTIONAL REPRESSOR"/>
    <property type="match status" value="1"/>
</dbReference>
<gene>
    <name evidence="5" type="ORF">OM076_20700</name>
</gene>
<organism evidence="5 6">
    <name type="scientific">Solirubrobacter ginsenosidimutans</name>
    <dbReference type="NCBI Taxonomy" id="490573"/>
    <lineage>
        <taxon>Bacteria</taxon>
        <taxon>Bacillati</taxon>
        <taxon>Actinomycetota</taxon>
        <taxon>Thermoleophilia</taxon>
        <taxon>Solirubrobacterales</taxon>
        <taxon>Solirubrobacteraceae</taxon>
        <taxon>Solirubrobacter</taxon>
    </lineage>
</organism>
<dbReference type="PRINTS" id="PR00035">
    <property type="entry name" value="HTHGNTR"/>
</dbReference>
<dbReference type="PANTHER" id="PTHR43537">
    <property type="entry name" value="TRANSCRIPTIONAL REGULATOR, GNTR FAMILY"/>
    <property type="match status" value="1"/>
</dbReference>
<evidence type="ECO:0000256" key="2">
    <source>
        <dbReference type="ARBA" id="ARBA00023125"/>
    </source>
</evidence>
<name>A0A9X3S1R8_9ACTN</name>
<dbReference type="InterPro" id="IPR000524">
    <property type="entry name" value="Tscrpt_reg_HTH_GntR"/>
</dbReference>
<dbReference type="RefSeq" id="WP_270041941.1">
    <property type="nucleotide sequence ID" value="NZ_JAPDOD010000020.1"/>
</dbReference>
<dbReference type="InterPro" id="IPR011711">
    <property type="entry name" value="GntR_C"/>
</dbReference>
<comment type="caution">
    <text evidence="5">The sequence shown here is derived from an EMBL/GenBank/DDBJ whole genome shotgun (WGS) entry which is preliminary data.</text>
</comment>
<proteinExistence type="predicted"/>
<feature type="domain" description="HTH gntR-type" evidence="4">
    <location>
        <begin position="13"/>
        <end position="80"/>
    </location>
</feature>
<sequence length="220" mass="24308">MPVPADRAALERDLLRDRAYITLRDAIVDGTLAPGERLRDQELTEWLGLSRTPVRDALSRLEQDGLVETEPQRFTRVAPLDRRAARDAFPIVAAIHALAAELGVPKLTAADLEAMSNANARFARALKDVDVDAALDADDAFHAVLLIASANVELVKTLDRLMPRLRRLERLRFGSLAGRGSVRQHDAILAAAGQHDVHTTAERVRENWLSLGTLIDRSFE</sequence>
<dbReference type="SMART" id="SM00895">
    <property type="entry name" value="FCD"/>
    <property type="match status" value="1"/>
</dbReference>
<keyword evidence="1" id="KW-0805">Transcription regulation</keyword>
<dbReference type="Gene3D" id="1.20.120.530">
    <property type="entry name" value="GntR ligand-binding domain-like"/>
    <property type="match status" value="1"/>
</dbReference>
<dbReference type="Pfam" id="PF07729">
    <property type="entry name" value="FCD"/>
    <property type="match status" value="1"/>
</dbReference>
<dbReference type="PROSITE" id="PS50949">
    <property type="entry name" value="HTH_GNTR"/>
    <property type="match status" value="1"/>
</dbReference>
<dbReference type="GO" id="GO:0003677">
    <property type="term" value="F:DNA binding"/>
    <property type="evidence" value="ECO:0007669"/>
    <property type="project" value="UniProtKB-KW"/>
</dbReference>
<evidence type="ECO:0000313" key="6">
    <source>
        <dbReference type="Proteomes" id="UP001149140"/>
    </source>
</evidence>
<protein>
    <submittedName>
        <fullName evidence="5">GntR family transcriptional regulator</fullName>
    </submittedName>
</protein>
<accession>A0A9X3S1R8</accession>
<dbReference type="AlphaFoldDB" id="A0A9X3S1R8"/>
<dbReference type="EMBL" id="JAPDOD010000020">
    <property type="protein sequence ID" value="MDA0162704.1"/>
    <property type="molecule type" value="Genomic_DNA"/>
</dbReference>
<evidence type="ECO:0000256" key="3">
    <source>
        <dbReference type="ARBA" id="ARBA00023163"/>
    </source>
</evidence>
<dbReference type="CDD" id="cd07377">
    <property type="entry name" value="WHTH_GntR"/>
    <property type="match status" value="1"/>
</dbReference>
<evidence type="ECO:0000313" key="5">
    <source>
        <dbReference type="EMBL" id="MDA0162704.1"/>
    </source>
</evidence>
<evidence type="ECO:0000259" key="4">
    <source>
        <dbReference type="PROSITE" id="PS50949"/>
    </source>
</evidence>